<dbReference type="RefSeq" id="WP_338393552.1">
    <property type="nucleotide sequence ID" value="NZ_AP025314.1"/>
</dbReference>
<dbReference type="InterPro" id="IPR000801">
    <property type="entry name" value="Esterase-like"/>
</dbReference>
<dbReference type="GO" id="GO:0016747">
    <property type="term" value="F:acyltransferase activity, transferring groups other than amino-acyl groups"/>
    <property type="evidence" value="ECO:0007669"/>
    <property type="project" value="TreeGrafter"/>
</dbReference>
<name>A0AAU9D1H0_9BACT</name>
<reference evidence="1 2" key="1">
    <citation type="submission" date="2021-12" db="EMBL/GenBank/DDBJ databases">
        <title>Genome sequencing of bacteria with rrn-lacking chromosome and rrn-plasmid.</title>
        <authorList>
            <person name="Anda M."/>
            <person name="Iwasaki W."/>
        </authorList>
    </citation>
    <scope>NUCLEOTIDE SEQUENCE [LARGE SCALE GENOMIC DNA]</scope>
    <source>
        <strain evidence="1 2">DSM 100852</strain>
    </source>
</reference>
<dbReference type="EMBL" id="AP025314">
    <property type="protein sequence ID" value="BDD08284.1"/>
    <property type="molecule type" value="Genomic_DNA"/>
</dbReference>
<dbReference type="SUPFAM" id="SSF53474">
    <property type="entry name" value="alpha/beta-Hydrolases"/>
    <property type="match status" value="1"/>
</dbReference>
<protein>
    <submittedName>
        <fullName evidence="1">Endo-1,4-beta-xylanase</fullName>
    </submittedName>
</protein>
<dbReference type="InterPro" id="IPR029058">
    <property type="entry name" value="AB_hydrolase_fold"/>
</dbReference>
<dbReference type="PANTHER" id="PTHR48098:SF1">
    <property type="entry name" value="DIACYLGLYCEROL ACYLTRANSFERASE_MYCOLYLTRANSFERASE AG85A"/>
    <property type="match status" value="1"/>
</dbReference>
<dbReference type="PANTHER" id="PTHR48098">
    <property type="entry name" value="ENTEROCHELIN ESTERASE-RELATED"/>
    <property type="match status" value="1"/>
</dbReference>
<dbReference type="AlphaFoldDB" id="A0AAU9D1H0"/>
<dbReference type="Proteomes" id="UP001348817">
    <property type="component" value="Chromosome"/>
</dbReference>
<keyword evidence="2" id="KW-1185">Reference proteome</keyword>
<evidence type="ECO:0000313" key="2">
    <source>
        <dbReference type="Proteomes" id="UP001348817"/>
    </source>
</evidence>
<sequence>MKNRHFFLVALFWVAYLFSFQTKAQSRILESLAFKSDILKSEVKYSVYLPADYAVSKRDYPVLFLLHGYTGDNTDWTQKGDIQHIADEMIKNGELTPCVIIMPDAGNCYYLDSYDGKWDYHKMLVKEFVPAMRSEYRLRDGSRYTAVAGLSMGGFGATLFAAKNPDVFGQAVALSAAFWTDERLIGLDQKGFQRSFGPQLGNDLKGKKRVSGLWKEFSPLILFKTADKDKMNTVRWYFDCGDDDFLYIGNDRMHTLLRNRGIRHEYRMRDGAHNWAYWRSGIRLGLAFLNEGFTN</sequence>
<evidence type="ECO:0000313" key="1">
    <source>
        <dbReference type="EMBL" id="BDD08284.1"/>
    </source>
</evidence>
<gene>
    <name evidence="1" type="ORF">FUAX_07160</name>
</gene>
<dbReference type="Gene3D" id="3.40.50.1820">
    <property type="entry name" value="alpha/beta hydrolase"/>
    <property type="match status" value="1"/>
</dbReference>
<organism evidence="1 2">
    <name type="scientific">Fulvitalea axinellae</name>
    <dbReference type="NCBI Taxonomy" id="1182444"/>
    <lineage>
        <taxon>Bacteria</taxon>
        <taxon>Pseudomonadati</taxon>
        <taxon>Bacteroidota</taxon>
        <taxon>Cytophagia</taxon>
        <taxon>Cytophagales</taxon>
        <taxon>Persicobacteraceae</taxon>
        <taxon>Fulvitalea</taxon>
    </lineage>
</organism>
<dbReference type="KEGG" id="fax:FUAX_07160"/>
<dbReference type="Pfam" id="PF00756">
    <property type="entry name" value="Esterase"/>
    <property type="match status" value="1"/>
</dbReference>
<dbReference type="InterPro" id="IPR050583">
    <property type="entry name" value="Mycobacterial_A85_antigen"/>
</dbReference>
<proteinExistence type="predicted"/>
<accession>A0AAU9D1H0</accession>